<comment type="caution">
    <text evidence="1">The sequence shown here is derived from an EMBL/GenBank/DDBJ whole genome shotgun (WGS) entry which is preliminary data.</text>
</comment>
<evidence type="ECO:0000313" key="2">
    <source>
        <dbReference type="Proteomes" id="UP000317043"/>
    </source>
</evidence>
<dbReference type="RefSeq" id="WP_142041779.1">
    <property type="nucleotide sequence ID" value="NZ_JBHTGS010000001.1"/>
</dbReference>
<evidence type="ECO:0000313" key="1">
    <source>
        <dbReference type="EMBL" id="TQL78003.1"/>
    </source>
</evidence>
<reference evidence="1 2" key="1">
    <citation type="submission" date="2019-06" db="EMBL/GenBank/DDBJ databases">
        <title>Sequencing the genomes of 1000 actinobacteria strains.</title>
        <authorList>
            <person name="Klenk H.-P."/>
        </authorList>
    </citation>
    <scope>NUCLEOTIDE SEQUENCE [LARGE SCALE GENOMIC DNA]</scope>
    <source>
        <strain evidence="1 2">DSM 45928</strain>
    </source>
</reference>
<dbReference type="InParanoid" id="A0A543AZJ1"/>
<gene>
    <name evidence="1" type="ORF">FB566_3578</name>
</gene>
<dbReference type="OrthoDB" id="3403621at2"/>
<protein>
    <submittedName>
        <fullName evidence="1">Uncharacterized protein</fullName>
    </submittedName>
</protein>
<dbReference type="EMBL" id="VFOW01000001">
    <property type="protein sequence ID" value="TQL78003.1"/>
    <property type="molecule type" value="Genomic_DNA"/>
</dbReference>
<dbReference type="PROSITE" id="PS51257">
    <property type="entry name" value="PROKAR_LIPOPROTEIN"/>
    <property type="match status" value="1"/>
</dbReference>
<accession>A0A543AZJ1</accession>
<sequence length="160" mass="17781">MNVFTRRVTAVVTGTLLAAVLLSGCGGDATEPSEVDRIDDAVNSAMRLQQELEGVTNRLIVECMVTAGFDTHPQDLTRDPAAWIEEVQLLLGSDPPGTNEFPTVAEAEQQGFDPVYPDRYDDTGNEPDPYWDMSSEYTNEYDVARYGPEFYEFMRSGDLL</sequence>
<keyword evidence="2" id="KW-1185">Reference proteome</keyword>
<dbReference type="Proteomes" id="UP000317043">
    <property type="component" value="Unassembled WGS sequence"/>
</dbReference>
<name>A0A543AZJ1_9ACTN</name>
<organism evidence="1 2">
    <name type="scientific">Stackebrandtia endophytica</name>
    <dbReference type="NCBI Taxonomy" id="1496996"/>
    <lineage>
        <taxon>Bacteria</taxon>
        <taxon>Bacillati</taxon>
        <taxon>Actinomycetota</taxon>
        <taxon>Actinomycetes</taxon>
        <taxon>Glycomycetales</taxon>
        <taxon>Glycomycetaceae</taxon>
        <taxon>Stackebrandtia</taxon>
    </lineage>
</organism>
<dbReference type="AlphaFoldDB" id="A0A543AZJ1"/>
<proteinExistence type="predicted"/>